<dbReference type="Pfam" id="PF04535">
    <property type="entry name" value="CASP_dom"/>
    <property type="match status" value="1"/>
</dbReference>
<keyword evidence="6 7" id="KW-0472">Membrane</keyword>
<evidence type="ECO:0000256" key="5">
    <source>
        <dbReference type="ARBA" id="ARBA00022989"/>
    </source>
</evidence>
<comment type="subcellular location">
    <subcellularLocation>
        <location evidence="1 7">Cell membrane</location>
        <topology evidence="1 7">Multi-pass membrane protein</topology>
    </subcellularLocation>
</comment>
<evidence type="ECO:0000256" key="1">
    <source>
        <dbReference type="ARBA" id="ARBA00004651"/>
    </source>
</evidence>
<dbReference type="EMBL" id="CAWUPB010001087">
    <property type="protein sequence ID" value="CAK7337604.1"/>
    <property type="molecule type" value="Genomic_DNA"/>
</dbReference>
<feature type="non-terminal residue" evidence="10">
    <location>
        <position position="117"/>
    </location>
</feature>
<dbReference type="GO" id="GO:0005886">
    <property type="term" value="C:plasma membrane"/>
    <property type="evidence" value="ECO:0007669"/>
    <property type="project" value="UniProtKB-SubCell"/>
</dbReference>
<evidence type="ECO:0000256" key="7">
    <source>
        <dbReference type="RuleBase" id="RU361233"/>
    </source>
</evidence>
<feature type="transmembrane region" description="Helical" evidence="7">
    <location>
        <begin position="20"/>
        <end position="37"/>
    </location>
</feature>
<dbReference type="Proteomes" id="UP001314170">
    <property type="component" value="Unassembled WGS sequence"/>
</dbReference>
<evidence type="ECO:0000256" key="8">
    <source>
        <dbReference type="SAM" id="MobiDB-lite"/>
    </source>
</evidence>
<feature type="compositionally biased region" description="Polar residues" evidence="8">
    <location>
        <begin position="98"/>
        <end position="111"/>
    </location>
</feature>
<reference evidence="10 11" key="1">
    <citation type="submission" date="2024-01" db="EMBL/GenBank/DDBJ databases">
        <authorList>
            <person name="Waweru B."/>
        </authorList>
    </citation>
    <scope>NUCLEOTIDE SEQUENCE [LARGE SCALE GENOMIC DNA]</scope>
</reference>
<evidence type="ECO:0000256" key="4">
    <source>
        <dbReference type="ARBA" id="ARBA00022692"/>
    </source>
</evidence>
<comment type="caution">
    <text evidence="10">The sequence shown here is derived from an EMBL/GenBank/DDBJ whole genome shotgun (WGS) entry which is preliminary data.</text>
</comment>
<evidence type="ECO:0000313" key="11">
    <source>
        <dbReference type="Proteomes" id="UP001314170"/>
    </source>
</evidence>
<evidence type="ECO:0000259" key="9">
    <source>
        <dbReference type="Pfam" id="PF04535"/>
    </source>
</evidence>
<protein>
    <recommendedName>
        <fullName evidence="7">CASP-like protein</fullName>
    </recommendedName>
</protein>
<accession>A0AAV1RLN5</accession>
<keyword evidence="5 7" id="KW-1133">Transmembrane helix</keyword>
<proteinExistence type="inferred from homology"/>
<feature type="region of interest" description="Disordered" evidence="8">
    <location>
        <begin position="98"/>
        <end position="117"/>
    </location>
</feature>
<comment type="caution">
    <text evidence="7">Lacks conserved residue(s) required for the propagation of feature annotation.</text>
</comment>
<dbReference type="InterPro" id="IPR006702">
    <property type="entry name" value="CASP_dom"/>
</dbReference>
<keyword evidence="3 7" id="KW-1003">Cell membrane</keyword>
<comment type="subunit">
    <text evidence="7">Homodimer and heterodimers.</text>
</comment>
<dbReference type="AlphaFoldDB" id="A0AAV1RLN5"/>
<keyword evidence="11" id="KW-1185">Reference proteome</keyword>
<evidence type="ECO:0000256" key="6">
    <source>
        <dbReference type="ARBA" id="ARBA00023136"/>
    </source>
</evidence>
<evidence type="ECO:0000256" key="3">
    <source>
        <dbReference type="ARBA" id="ARBA00022475"/>
    </source>
</evidence>
<keyword evidence="4 7" id="KW-0812">Transmembrane</keyword>
<evidence type="ECO:0000313" key="10">
    <source>
        <dbReference type="EMBL" id="CAK7337604.1"/>
    </source>
</evidence>
<sequence>MPITVGSLQYLLLKSPVPQASLVLVYVDAVAAAYNLLQLSRCSLSAWSKGNFKGSYRYLAWVCCLLDQLVVYATFASTLSEALEHSVLALTGQRSFNGRSGAASSLDSASKSVGHWH</sequence>
<evidence type="ECO:0000256" key="2">
    <source>
        <dbReference type="ARBA" id="ARBA00007651"/>
    </source>
</evidence>
<name>A0AAV1RLN5_9ROSI</name>
<comment type="similarity">
    <text evidence="2 7">Belongs to the Casparian strip membrane proteins (CASP) family.</text>
</comment>
<organism evidence="10 11">
    <name type="scientific">Dovyalis caffra</name>
    <dbReference type="NCBI Taxonomy" id="77055"/>
    <lineage>
        <taxon>Eukaryota</taxon>
        <taxon>Viridiplantae</taxon>
        <taxon>Streptophyta</taxon>
        <taxon>Embryophyta</taxon>
        <taxon>Tracheophyta</taxon>
        <taxon>Spermatophyta</taxon>
        <taxon>Magnoliopsida</taxon>
        <taxon>eudicotyledons</taxon>
        <taxon>Gunneridae</taxon>
        <taxon>Pentapetalae</taxon>
        <taxon>rosids</taxon>
        <taxon>fabids</taxon>
        <taxon>Malpighiales</taxon>
        <taxon>Salicaceae</taxon>
        <taxon>Flacourtieae</taxon>
        <taxon>Dovyalis</taxon>
    </lineage>
</organism>
<feature type="domain" description="Casparian strip membrane protein" evidence="9">
    <location>
        <begin position="23"/>
        <end position="95"/>
    </location>
</feature>
<gene>
    <name evidence="10" type="ORF">DCAF_LOCUS12641</name>
</gene>
<feature type="transmembrane region" description="Helical" evidence="7">
    <location>
        <begin position="58"/>
        <end position="79"/>
    </location>
</feature>